<evidence type="ECO:0000313" key="1">
    <source>
        <dbReference type="EMBL" id="CAG9320439.1"/>
    </source>
</evidence>
<organism evidence="1 2">
    <name type="scientific">Blepharisma stoltei</name>
    <dbReference type="NCBI Taxonomy" id="1481888"/>
    <lineage>
        <taxon>Eukaryota</taxon>
        <taxon>Sar</taxon>
        <taxon>Alveolata</taxon>
        <taxon>Ciliophora</taxon>
        <taxon>Postciliodesmatophora</taxon>
        <taxon>Heterotrichea</taxon>
        <taxon>Heterotrichida</taxon>
        <taxon>Blepharismidae</taxon>
        <taxon>Blepharisma</taxon>
    </lineage>
</organism>
<name>A0AAU9J3E5_9CILI</name>
<sequence>MVRRISTQRMITFKYEQAFSIIHMQVINRICTRFHKAKLIYELLVNMAKKFHLSTSDLFFLGLVLKRLQGIQSMKLKNCIAVSAWIIKSLTSSHSFHYLDILRKMVKCMNLSIFHWLLNCTVHLRLNIYSLPDIENIAKDYGVSLSSIRKFEFDLNQFIRDLAQKFARKAMEEAFQFSSLKV</sequence>
<proteinExistence type="predicted"/>
<evidence type="ECO:0000313" key="2">
    <source>
        <dbReference type="Proteomes" id="UP001162131"/>
    </source>
</evidence>
<comment type="caution">
    <text evidence="1">The sequence shown here is derived from an EMBL/GenBank/DDBJ whole genome shotgun (WGS) entry which is preliminary data.</text>
</comment>
<gene>
    <name evidence="1" type="ORF">BSTOLATCC_MIC26354</name>
</gene>
<dbReference type="AlphaFoldDB" id="A0AAU9J3E5"/>
<dbReference type="Proteomes" id="UP001162131">
    <property type="component" value="Unassembled WGS sequence"/>
</dbReference>
<accession>A0AAU9J3E5</accession>
<protein>
    <submittedName>
        <fullName evidence="1">Uncharacterized protein</fullName>
    </submittedName>
</protein>
<dbReference type="EMBL" id="CAJZBQ010000025">
    <property type="protein sequence ID" value="CAG9320439.1"/>
    <property type="molecule type" value="Genomic_DNA"/>
</dbReference>
<keyword evidence="2" id="KW-1185">Reference proteome</keyword>
<reference evidence="1" key="1">
    <citation type="submission" date="2021-09" db="EMBL/GenBank/DDBJ databases">
        <authorList>
            <consortium name="AG Swart"/>
            <person name="Singh M."/>
            <person name="Singh A."/>
            <person name="Seah K."/>
            <person name="Emmerich C."/>
        </authorList>
    </citation>
    <scope>NUCLEOTIDE SEQUENCE</scope>
    <source>
        <strain evidence="1">ATCC30299</strain>
    </source>
</reference>